<dbReference type="InterPro" id="IPR010126">
    <property type="entry name" value="Esterase_phb"/>
</dbReference>
<keyword evidence="2" id="KW-0378">Hydrolase</keyword>
<dbReference type="SUPFAM" id="SSF53474">
    <property type="entry name" value="alpha/beta-Hydrolases"/>
    <property type="match status" value="2"/>
</dbReference>
<reference evidence="6" key="1">
    <citation type="journal article" date="2019" name="Int. J. Syst. Evol. Microbiol.">
        <title>The Global Catalogue of Microorganisms (GCM) 10K type strain sequencing project: providing services to taxonomists for standard genome sequencing and annotation.</title>
        <authorList>
            <consortium name="The Broad Institute Genomics Platform"/>
            <consortium name="The Broad Institute Genome Sequencing Center for Infectious Disease"/>
            <person name="Wu L."/>
            <person name="Ma J."/>
        </authorList>
    </citation>
    <scope>NUCLEOTIDE SEQUENCE [LARGE SCALE GENOMIC DNA]</scope>
    <source>
        <strain evidence="6">CGMCC 1.15394</strain>
    </source>
</reference>
<dbReference type="SUPFAM" id="SSF103647">
    <property type="entry name" value="TSP type-3 repeat"/>
    <property type="match status" value="1"/>
</dbReference>
<evidence type="ECO:0000256" key="2">
    <source>
        <dbReference type="ARBA" id="ARBA00022801"/>
    </source>
</evidence>
<protein>
    <recommendedName>
        <fullName evidence="7">Esterase</fullName>
    </recommendedName>
</protein>
<dbReference type="RefSeq" id="WP_229677601.1">
    <property type="nucleotide sequence ID" value="NZ_BMIT01000007.1"/>
</dbReference>
<keyword evidence="6" id="KW-1185">Reference proteome</keyword>
<evidence type="ECO:0008006" key="7">
    <source>
        <dbReference type="Google" id="ProtNLM"/>
    </source>
</evidence>
<evidence type="ECO:0000256" key="3">
    <source>
        <dbReference type="SAM" id="MobiDB-lite"/>
    </source>
</evidence>
<dbReference type="EMBL" id="BMIT01000007">
    <property type="protein sequence ID" value="GGE96602.1"/>
    <property type="molecule type" value="Genomic_DNA"/>
</dbReference>
<sequence length="726" mass="75353">MQKVTQLCKRKSASFTPLAVLCAAIFSQPSFAGSWQQNVSIGGFNNVHIYTPDTQSSIGNGHSLMLVLHGCVQPINNYLTANLEDAAEAHGMVIAVPDAMNKAGYSCWSYWQGAINRSSGDYKNLINLANTLSGDAARNIDPKQVYIAGLSSGAAMAAQTACVAPDVFAGVAPSAGPTIGTSSSGAISTCETVSENTFVSRCESYAGSYKDHFATQIAVIGHGTADTTVNTCYNQQNADGFAALYGVNQLSGTTTISDDATHTAELSLWQENRVAMLWFNNLDHSWSGGQGASGDYVAANSINFATYLGEYFAANNKRVDRNAGPEISNLTATDSNNQLTITGSAVDPEGSVTNVDINVYSLAGGAASLIESLNVQVDVNNTFSGVTSALSDGLYEVRVSATDNEAKQGDEANLTVRVGPEPAATAPLLSDTAASVNGQCATVTGTVIDDNQNLSTVVVSFSNGDVTATVNGLAYFAEQCNLAGGNNSAVITATDDTALTSTDSISFVIDAGVTGDYNLHINEGHISWGEGYSACYLAFGTAAFTMREYSAGTNQCQWIADDDSSCAGPLQACKTTTEPTNDADNDGVLDGADNCPNVANADQADNDNDGVGNVCDSTPDGETSDSDSDGVSDSLDNCPLVANSDQLDSDADGVGDACDSTPNGDYQCTETTSSNYAHVQANRATTNGSYAYAVGSGDNLGLYNTFYTSTLAQTSAGYYELGNCPN</sequence>
<dbReference type="NCBIfam" id="TIGR01840">
    <property type="entry name" value="esterase_phb"/>
    <property type="match status" value="1"/>
</dbReference>
<dbReference type="InterPro" id="IPR050955">
    <property type="entry name" value="Plant_Biomass_Hydrol_Est"/>
</dbReference>
<dbReference type="Gene3D" id="3.40.50.1820">
    <property type="entry name" value="alpha/beta hydrolase"/>
    <property type="match status" value="1"/>
</dbReference>
<feature type="compositionally biased region" description="Low complexity" evidence="3">
    <location>
        <begin position="597"/>
        <end position="621"/>
    </location>
</feature>
<feature type="chain" id="PRO_5045984428" description="Esterase" evidence="4">
    <location>
        <begin position="33"/>
        <end position="726"/>
    </location>
</feature>
<dbReference type="Pfam" id="PF10503">
    <property type="entry name" value="Esterase_PHB"/>
    <property type="match status" value="1"/>
</dbReference>
<gene>
    <name evidence="5" type="ORF">GCM10008027_22120</name>
</gene>
<evidence type="ECO:0000256" key="4">
    <source>
        <dbReference type="SAM" id="SignalP"/>
    </source>
</evidence>
<feature type="region of interest" description="Disordered" evidence="3">
    <location>
        <begin position="576"/>
        <end position="637"/>
    </location>
</feature>
<feature type="signal peptide" evidence="4">
    <location>
        <begin position="1"/>
        <end position="32"/>
    </location>
</feature>
<dbReference type="InterPro" id="IPR003367">
    <property type="entry name" value="Thrombospondin_3-like_rpt"/>
</dbReference>
<dbReference type="PANTHER" id="PTHR43037:SF5">
    <property type="entry name" value="FERULOYL ESTERASE"/>
    <property type="match status" value="1"/>
</dbReference>
<comment type="caution">
    <text evidence="5">The sequence shown here is derived from an EMBL/GenBank/DDBJ whole genome shotgun (WGS) entry which is preliminary data.</text>
</comment>
<name>A0ABQ1TIU1_9GAMM</name>
<organism evidence="5 6">
    <name type="scientific">Pseudoalteromonas gelatinilytica</name>
    <dbReference type="NCBI Taxonomy" id="1703256"/>
    <lineage>
        <taxon>Bacteria</taxon>
        <taxon>Pseudomonadati</taxon>
        <taxon>Pseudomonadota</taxon>
        <taxon>Gammaproteobacteria</taxon>
        <taxon>Alteromonadales</taxon>
        <taxon>Pseudoalteromonadaceae</taxon>
        <taxon>Pseudoalteromonas</taxon>
    </lineage>
</organism>
<evidence type="ECO:0000313" key="5">
    <source>
        <dbReference type="EMBL" id="GGE96602.1"/>
    </source>
</evidence>
<dbReference type="Proteomes" id="UP000638462">
    <property type="component" value="Unassembled WGS sequence"/>
</dbReference>
<dbReference type="Gene3D" id="4.10.1080.10">
    <property type="entry name" value="TSP type-3 repeat"/>
    <property type="match status" value="1"/>
</dbReference>
<proteinExistence type="predicted"/>
<dbReference type="Pfam" id="PF02412">
    <property type="entry name" value="TSP_3"/>
    <property type="match status" value="2"/>
</dbReference>
<accession>A0ABQ1TIU1</accession>
<evidence type="ECO:0000256" key="1">
    <source>
        <dbReference type="ARBA" id="ARBA00022729"/>
    </source>
</evidence>
<evidence type="ECO:0000313" key="6">
    <source>
        <dbReference type="Proteomes" id="UP000638462"/>
    </source>
</evidence>
<dbReference type="InterPro" id="IPR028974">
    <property type="entry name" value="TSP_type-3_rpt"/>
</dbReference>
<dbReference type="PANTHER" id="PTHR43037">
    <property type="entry name" value="UNNAMED PRODUCT-RELATED"/>
    <property type="match status" value="1"/>
</dbReference>
<dbReference type="InterPro" id="IPR029058">
    <property type="entry name" value="AB_hydrolase_fold"/>
</dbReference>
<keyword evidence="1 4" id="KW-0732">Signal</keyword>